<dbReference type="Proteomes" id="UP000188320">
    <property type="component" value="Unassembled WGS sequence"/>
</dbReference>
<sequence>MVKINQTHNKNQGRQNYKDILNKDSLVSHSTKNYISPHTFYPWKTRLGLLARVSKRMSQEGYRTRILIIGGGGVGSILGWRLQAGGAHVSMACRSNYKAIKETGFIITPGVSEPVTFHPDEVLTCAKGASTNNIVFDYVFVCTKCLPNISDPSDAILPYISSNKTVIILVQNGVGIEEPVKNKLPLNTLVSSVINVSASQTENGVITYAGRINLKFGFYVQEGQDLDEYNKQNRHTLQKIHKLLVAGDIGSTIFENIQPVRWSKVIWNGTFSPVSVLAGAIDKKSVVTLPETRDLLINAMNELCAIAEAVTNEKVTAISGYSSIEGAIENAKNGKVTYYSSMVLDFVNKRPMEHEVILRNPIIQAKKYGLETPILETLYALLTCTERSYMSSN</sequence>
<dbReference type="Pfam" id="PF02558">
    <property type="entry name" value="ApbA"/>
    <property type="match status" value="1"/>
</dbReference>
<comment type="caution">
    <text evidence="7">The sequence shown here is derived from an EMBL/GenBank/DDBJ whole genome shotgun (WGS) entry which is preliminary data.</text>
</comment>
<organism evidence="7 8">
    <name type="scientific">Zancudomyces culisetae</name>
    <name type="common">Gut fungus</name>
    <name type="synonym">Smittium culisetae</name>
    <dbReference type="NCBI Taxonomy" id="1213189"/>
    <lineage>
        <taxon>Eukaryota</taxon>
        <taxon>Fungi</taxon>
        <taxon>Fungi incertae sedis</taxon>
        <taxon>Zoopagomycota</taxon>
        <taxon>Kickxellomycotina</taxon>
        <taxon>Harpellomycetes</taxon>
        <taxon>Harpellales</taxon>
        <taxon>Legeriomycetaceae</taxon>
        <taxon>Zancudomyces</taxon>
    </lineage>
</organism>
<feature type="domain" description="Ketopantoate reductase C-terminal" evidence="5">
    <location>
        <begin position="256"/>
        <end position="383"/>
    </location>
</feature>
<comment type="similarity">
    <text evidence="1">Belongs to the ketopantoate reductase family.</text>
</comment>
<dbReference type="InterPro" id="IPR008927">
    <property type="entry name" value="6-PGluconate_DH-like_C_sf"/>
</dbReference>
<dbReference type="InterPro" id="IPR051402">
    <property type="entry name" value="KPR-Related"/>
</dbReference>
<evidence type="ECO:0000256" key="2">
    <source>
        <dbReference type="ARBA" id="ARBA00022857"/>
    </source>
</evidence>
<dbReference type="EMBL" id="LSSK01000695">
    <property type="protein sequence ID" value="OMH82314.1"/>
    <property type="molecule type" value="Genomic_DNA"/>
</dbReference>
<dbReference type="GO" id="GO:0015940">
    <property type="term" value="P:pantothenate biosynthetic process"/>
    <property type="evidence" value="ECO:0007669"/>
    <property type="project" value="InterPro"/>
</dbReference>
<dbReference type="FunFam" id="1.10.1040.10:FF:000017">
    <property type="entry name" value="2-dehydropantoate 2-reductase"/>
    <property type="match status" value="1"/>
</dbReference>
<dbReference type="NCBIfam" id="TIGR00745">
    <property type="entry name" value="apbA_panE"/>
    <property type="match status" value="1"/>
</dbReference>
<dbReference type="GO" id="GO:0005737">
    <property type="term" value="C:cytoplasm"/>
    <property type="evidence" value="ECO:0007669"/>
    <property type="project" value="TreeGrafter"/>
</dbReference>
<name>A0A1R1PMY8_ZANCU</name>
<reference evidence="7" key="2">
    <citation type="submission" date="2017-01" db="EMBL/GenBank/DDBJ databases">
        <authorList>
            <person name="Mah S.A."/>
            <person name="Swanson W.J."/>
            <person name="Moy G.W."/>
            <person name="Vacquier V.D."/>
        </authorList>
    </citation>
    <scope>NUCLEOTIDE SEQUENCE [LARGE SCALE GENOMIC DNA]</scope>
    <source>
        <strain evidence="7">COL-18-3</strain>
    </source>
</reference>
<dbReference type="SUPFAM" id="SSF51735">
    <property type="entry name" value="NAD(P)-binding Rossmann-fold domains"/>
    <property type="match status" value="1"/>
</dbReference>
<evidence type="ECO:0000256" key="3">
    <source>
        <dbReference type="ARBA" id="ARBA00023002"/>
    </source>
</evidence>
<evidence type="ECO:0000259" key="4">
    <source>
        <dbReference type="Pfam" id="PF02558"/>
    </source>
</evidence>
<feature type="domain" description="Ketopantoate reductase N-terminal" evidence="4">
    <location>
        <begin position="66"/>
        <end position="218"/>
    </location>
</feature>
<proteinExistence type="inferred from homology"/>
<dbReference type="OrthoDB" id="3609at2759"/>
<dbReference type="SUPFAM" id="SSF48179">
    <property type="entry name" value="6-phosphogluconate dehydrogenase C-terminal domain-like"/>
    <property type="match status" value="1"/>
</dbReference>
<dbReference type="PANTHER" id="PTHR21708:SF26">
    <property type="entry name" value="2-DEHYDROPANTOATE 2-REDUCTASE"/>
    <property type="match status" value="1"/>
</dbReference>
<dbReference type="GO" id="GO:0008677">
    <property type="term" value="F:2-dehydropantoate 2-reductase activity"/>
    <property type="evidence" value="ECO:0007669"/>
    <property type="project" value="InterPro"/>
</dbReference>
<dbReference type="EMBL" id="LSSK01000736">
    <property type="protein sequence ID" value="OMH82107.1"/>
    <property type="molecule type" value="Genomic_DNA"/>
</dbReference>
<keyword evidence="3" id="KW-0560">Oxidoreductase</keyword>
<dbReference type="Gene3D" id="1.10.1040.10">
    <property type="entry name" value="N-(1-d-carboxylethyl)-l-norvaline Dehydrogenase, domain 2"/>
    <property type="match status" value="1"/>
</dbReference>
<evidence type="ECO:0000313" key="6">
    <source>
        <dbReference type="EMBL" id="OMH82107.1"/>
    </source>
</evidence>
<evidence type="ECO:0000259" key="5">
    <source>
        <dbReference type="Pfam" id="PF08546"/>
    </source>
</evidence>
<gene>
    <name evidence="7" type="ORF">AX774_g4214</name>
    <name evidence="6" type="ORF">AX774_g4423</name>
</gene>
<dbReference type="InterPro" id="IPR003710">
    <property type="entry name" value="ApbA"/>
</dbReference>
<dbReference type="InterPro" id="IPR036291">
    <property type="entry name" value="NAD(P)-bd_dom_sf"/>
</dbReference>
<dbReference type="Pfam" id="PF08546">
    <property type="entry name" value="ApbA_C"/>
    <property type="match status" value="1"/>
</dbReference>
<reference evidence="8" key="1">
    <citation type="submission" date="2017-01" db="EMBL/GenBank/DDBJ databases">
        <authorList>
            <person name="Wang Y."/>
            <person name="White M."/>
            <person name="Kvist S."/>
            <person name="Moncalvo J.-M."/>
        </authorList>
    </citation>
    <scope>NUCLEOTIDE SEQUENCE [LARGE SCALE GENOMIC DNA]</scope>
    <source>
        <strain evidence="8">COL-18-3</strain>
    </source>
</reference>
<dbReference type="InterPro" id="IPR013752">
    <property type="entry name" value="KPA_reductase"/>
</dbReference>
<dbReference type="PANTHER" id="PTHR21708">
    <property type="entry name" value="PROBABLE 2-DEHYDROPANTOATE 2-REDUCTASE"/>
    <property type="match status" value="1"/>
</dbReference>
<evidence type="ECO:0000313" key="8">
    <source>
        <dbReference type="Proteomes" id="UP000188320"/>
    </source>
</evidence>
<keyword evidence="2" id="KW-0521">NADP</keyword>
<dbReference type="AlphaFoldDB" id="A0A1R1PMY8"/>
<dbReference type="InterPro" id="IPR013328">
    <property type="entry name" value="6PGD_dom2"/>
</dbReference>
<dbReference type="Gene3D" id="3.40.50.720">
    <property type="entry name" value="NAD(P)-binding Rossmann-like Domain"/>
    <property type="match status" value="1"/>
</dbReference>
<protein>
    <submittedName>
        <fullName evidence="7">Putative 2-dehydropantoate 2-reductase</fullName>
    </submittedName>
</protein>
<evidence type="ECO:0000313" key="7">
    <source>
        <dbReference type="EMBL" id="OMH82314.1"/>
    </source>
</evidence>
<keyword evidence="8" id="KW-1185">Reference proteome</keyword>
<dbReference type="InterPro" id="IPR013332">
    <property type="entry name" value="KPR_N"/>
</dbReference>
<evidence type="ECO:0000256" key="1">
    <source>
        <dbReference type="ARBA" id="ARBA00007870"/>
    </source>
</evidence>
<accession>A0A1R1PMY8</accession>